<feature type="domain" description="Cobalamin biosynthesis central region" evidence="3">
    <location>
        <begin position="133"/>
        <end position="215"/>
    </location>
</feature>
<dbReference type="EC" id="3.7.1.12" evidence="4"/>
<evidence type="ECO:0000313" key="4">
    <source>
        <dbReference type="EMBL" id="MBU5675512.1"/>
    </source>
</evidence>
<accession>A0ABS6G1A7</accession>
<dbReference type="Pfam" id="PF11761">
    <property type="entry name" value="CbiG_mid"/>
    <property type="match status" value="1"/>
</dbReference>
<organism evidence="4 5">
    <name type="scientific">Alkaliphilus flagellatus</name>
    <dbReference type="NCBI Taxonomy" id="2841507"/>
    <lineage>
        <taxon>Bacteria</taxon>
        <taxon>Bacillati</taxon>
        <taxon>Bacillota</taxon>
        <taxon>Clostridia</taxon>
        <taxon>Peptostreptococcales</taxon>
        <taxon>Natronincolaceae</taxon>
        <taxon>Alkaliphilus</taxon>
    </lineage>
</organism>
<dbReference type="Pfam" id="PF11760">
    <property type="entry name" value="CbiG_N"/>
    <property type="match status" value="1"/>
</dbReference>
<gene>
    <name evidence="4" type="primary">cbiG</name>
    <name evidence="4" type="ORF">KQI88_03675</name>
</gene>
<dbReference type="PANTHER" id="PTHR37477">
    <property type="entry name" value="COBALT-PRECORRIN-5A HYDROLASE"/>
    <property type="match status" value="1"/>
</dbReference>
<dbReference type="InterPro" id="IPR021745">
    <property type="entry name" value="CbiG_mid"/>
</dbReference>
<evidence type="ECO:0000259" key="1">
    <source>
        <dbReference type="Pfam" id="PF01890"/>
    </source>
</evidence>
<dbReference type="Pfam" id="PF01890">
    <property type="entry name" value="CbiG_C"/>
    <property type="match status" value="1"/>
</dbReference>
<feature type="domain" description="CobE/GbiG C-terminal" evidence="1">
    <location>
        <begin position="219"/>
        <end position="333"/>
    </location>
</feature>
<keyword evidence="4" id="KW-0378">Hydrolase</keyword>
<evidence type="ECO:0000259" key="3">
    <source>
        <dbReference type="Pfam" id="PF11761"/>
    </source>
</evidence>
<dbReference type="PANTHER" id="PTHR37477:SF1">
    <property type="entry name" value="COBALT-PRECORRIN-5A HYDROLASE"/>
    <property type="match status" value="1"/>
</dbReference>
<feature type="domain" description="Cobalamin synthesis G N-terminal" evidence="2">
    <location>
        <begin position="47"/>
        <end position="127"/>
    </location>
</feature>
<dbReference type="RefSeq" id="WP_216414983.1">
    <property type="nucleotide sequence ID" value="NZ_JAHLQK010000001.1"/>
</dbReference>
<sequence>MKIACFSFTEEGKALGDKIVCLSNKEQSKYIVQHFTNSQIEGGLRNLLGNAWEEYDGLIFISATGIAVRMITPYIKDKTLDPAVVVVDDLGRFSISLISGHLGGANELAQWVAYKIQGTPVITTASDNRGIESIDIFAKKNYYYMEDMESIKEITAMMIKGKTIGFYSEMDSVINYNNLLIIEDLENINIEVDGIIIVTSSKIDNLHIPYTILRPKNINIGIGCRKDVEGERIIEAVKETLNINKFSEKSIKNIGTVEVKKNEAGILDTAQYFNSPLKIFTIEEIKSVEDKFNKSQFVKDTIGVYSVSEPCAFLLGGEMVSKKSKYNGITISITKEKGNG</sequence>
<dbReference type="InterPro" id="IPR052553">
    <property type="entry name" value="CbiG_hydrolase"/>
</dbReference>
<dbReference type="NCBIfam" id="NF004466">
    <property type="entry name" value="PRK05788.1-4"/>
    <property type="match status" value="1"/>
</dbReference>
<dbReference type="EMBL" id="JAHLQK010000001">
    <property type="protein sequence ID" value="MBU5675512.1"/>
    <property type="molecule type" value="Genomic_DNA"/>
</dbReference>
<name>A0ABS6G1A7_9FIRM</name>
<reference evidence="4 5" key="1">
    <citation type="submission" date="2021-06" db="EMBL/GenBank/DDBJ databases">
        <authorList>
            <person name="Sun Q."/>
            <person name="Li D."/>
        </authorList>
    </citation>
    <scope>NUCLEOTIDE SEQUENCE [LARGE SCALE GENOMIC DNA]</scope>
    <source>
        <strain evidence="4 5">MSJ-5</strain>
    </source>
</reference>
<protein>
    <submittedName>
        <fullName evidence="4">Cobalt-precorrin 5A hydrolase</fullName>
        <ecNumber evidence="4">3.7.1.12</ecNumber>
    </submittedName>
</protein>
<dbReference type="GO" id="GO:0043779">
    <property type="term" value="F:cobalt-precorrin-5A acetaldehyde-lyase activity"/>
    <property type="evidence" value="ECO:0007669"/>
    <property type="project" value="UniProtKB-EC"/>
</dbReference>
<evidence type="ECO:0000259" key="2">
    <source>
        <dbReference type="Pfam" id="PF11760"/>
    </source>
</evidence>
<evidence type="ECO:0000313" key="5">
    <source>
        <dbReference type="Proteomes" id="UP000779508"/>
    </source>
</evidence>
<dbReference type="Proteomes" id="UP000779508">
    <property type="component" value="Unassembled WGS sequence"/>
</dbReference>
<comment type="caution">
    <text evidence="4">The sequence shown here is derived from an EMBL/GenBank/DDBJ whole genome shotgun (WGS) entry which is preliminary data.</text>
</comment>
<proteinExistence type="predicted"/>
<dbReference type="InterPro" id="IPR002750">
    <property type="entry name" value="CobE/GbiG_C"/>
</dbReference>
<dbReference type="InterPro" id="IPR021744">
    <property type="entry name" value="CbiG_N"/>
</dbReference>
<keyword evidence="5" id="KW-1185">Reference proteome</keyword>